<dbReference type="Proteomes" id="UP001152300">
    <property type="component" value="Unassembled WGS sequence"/>
</dbReference>
<dbReference type="AlphaFoldDB" id="A0A9X0ALD8"/>
<evidence type="ECO:0000256" key="1">
    <source>
        <dbReference type="SAM" id="Phobius"/>
    </source>
</evidence>
<feature type="transmembrane region" description="Helical" evidence="1">
    <location>
        <begin position="24"/>
        <end position="45"/>
    </location>
</feature>
<organism evidence="2 3">
    <name type="scientific">Sclerotinia nivalis</name>
    <dbReference type="NCBI Taxonomy" id="352851"/>
    <lineage>
        <taxon>Eukaryota</taxon>
        <taxon>Fungi</taxon>
        <taxon>Dikarya</taxon>
        <taxon>Ascomycota</taxon>
        <taxon>Pezizomycotina</taxon>
        <taxon>Leotiomycetes</taxon>
        <taxon>Helotiales</taxon>
        <taxon>Sclerotiniaceae</taxon>
        <taxon>Sclerotinia</taxon>
    </lineage>
</organism>
<proteinExistence type="predicted"/>
<keyword evidence="1" id="KW-1133">Transmembrane helix</keyword>
<comment type="caution">
    <text evidence="2">The sequence shown here is derived from an EMBL/GenBank/DDBJ whole genome shotgun (WGS) entry which is preliminary data.</text>
</comment>
<keyword evidence="1" id="KW-0812">Transmembrane</keyword>
<dbReference type="EMBL" id="JAPEIS010000007">
    <property type="protein sequence ID" value="KAJ8064942.1"/>
    <property type="molecule type" value="Genomic_DNA"/>
</dbReference>
<gene>
    <name evidence="2" type="ORF">OCU04_007246</name>
</gene>
<name>A0A9X0ALD8_9HELO</name>
<keyword evidence="3" id="KW-1185">Reference proteome</keyword>
<protein>
    <submittedName>
        <fullName evidence="2">Uncharacterized protein</fullName>
    </submittedName>
</protein>
<accession>A0A9X0ALD8</accession>
<evidence type="ECO:0000313" key="3">
    <source>
        <dbReference type="Proteomes" id="UP001152300"/>
    </source>
</evidence>
<sequence length="73" mass="8336">MLRMREGDLLNSKTLSHHLDAGKIFLFFVLVPSSSVIALKANYLFRTPPRRKYQQSILPFYNCAMVIPSAQHG</sequence>
<evidence type="ECO:0000313" key="2">
    <source>
        <dbReference type="EMBL" id="KAJ8064942.1"/>
    </source>
</evidence>
<reference evidence="2" key="1">
    <citation type="submission" date="2022-11" db="EMBL/GenBank/DDBJ databases">
        <title>Genome Resource of Sclerotinia nivalis Strain SnTB1, a Plant Pathogen Isolated from American Ginseng.</title>
        <authorList>
            <person name="Fan S."/>
        </authorList>
    </citation>
    <scope>NUCLEOTIDE SEQUENCE</scope>
    <source>
        <strain evidence="2">SnTB1</strain>
    </source>
</reference>
<keyword evidence="1" id="KW-0472">Membrane</keyword>